<dbReference type="Proteomes" id="UP001239111">
    <property type="component" value="Chromosome 1"/>
</dbReference>
<dbReference type="EMBL" id="CM056741">
    <property type="protein sequence ID" value="KAJ8687811.1"/>
    <property type="molecule type" value="Genomic_DNA"/>
</dbReference>
<proteinExistence type="predicted"/>
<comment type="caution">
    <text evidence="1">The sequence shown here is derived from an EMBL/GenBank/DDBJ whole genome shotgun (WGS) entry which is preliminary data.</text>
</comment>
<evidence type="ECO:0000313" key="1">
    <source>
        <dbReference type="EMBL" id="KAJ8687811.1"/>
    </source>
</evidence>
<protein>
    <submittedName>
        <fullName evidence="1">Uncharacterized protein</fullName>
    </submittedName>
</protein>
<evidence type="ECO:0000313" key="2">
    <source>
        <dbReference type="Proteomes" id="UP001239111"/>
    </source>
</evidence>
<reference evidence="1" key="1">
    <citation type="submission" date="2023-04" db="EMBL/GenBank/DDBJ databases">
        <title>A chromosome-level genome assembly of the parasitoid wasp Eretmocerus hayati.</title>
        <authorList>
            <person name="Zhong Y."/>
            <person name="Liu S."/>
            <person name="Liu Y."/>
        </authorList>
    </citation>
    <scope>NUCLEOTIDE SEQUENCE</scope>
    <source>
        <strain evidence="1">ZJU_SS_LIU_2023</strain>
    </source>
</reference>
<keyword evidence="2" id="KW-1185">Reference proteome</keyword>
<accession>A0ACC2PY01</accession>
<name>A0ACC2PY01_9HYME</name>
<gene>
    <name evidence="1" type="ORF">QAD02_023605</name>
</gene>
<sequence length="130" mass="13189">MSTVGVMINVVANGDAILIGGATSGEAKYCNDSSLVVVLSSNAGIVDAWGCNTGSRDAALGKVIIDDATSGHTASHPVTFGNAAPGDASVGGVTSHQATSISAATILHRALTFSPFDRNSLRQRRSCQRS</sequence>
<organism evidence="1 2">
    <name type="scientific">Eretmocerus hayati</name>
    <dbReference type="NCBI Taxonomy" id="131215"/>
    <lineage>
        <taxon>Eukaryota</taxon>
        <taxon>Metazoa</taxon>
        <taxon>Ecdysozoa</taxon>
        <taxon>Arthropoda</taxon>
        <taxon>Hexapoda</taxon>
        <taxon>Insecta</taxon>
        <taxon>Pterygota</taxon>
        <taxon>Neoptera</taxon>
        <taxon>Endopterygota</taxon>
        <taxon>Hymenoptera</taxon>
        <taxon>Apocrita</taxon>
        <taxon>Proctotrupomorpha</taxon>
        <taxon>Chalcidoidea</taxon>
        <taxon>Aphelinidae</taxon>
        <taxon>Aphelininae</taxon>
        <taxon>Eretmocerus</taxon>
    </lineage>
</organism>